<feature type="domain" description="Mce/MlaD" evidence="8">
    <location>
        <begin position="306"/>
        <end position="397"/>
    </location>
</feature>
<sequence length="697" mass="74062">MRRPPLEPEKDLADLKIEDRPRPRLSRVWLLPLLAVVIALGIAWQNYQSRGPLIEIAFSSADGVEVGQTQLRYRDVSVGVVEDAKFSDDLSEVIISVRVGKQIAPFIDGGAQFWIVKPEVTTQGVSGLGTVLSGVYIEGTWDASTGNPQERFAGLESAPLIRPSEAGLRIMLRAREDVELVEGAPILLRGIEVGRVGRPRLSASGNTITVPAFISEPHDSRITSSTRFWDVSGFSLSLGTGGVTLDVDRLASLIQGGVSFQTMLAGGTPVSPGHVFELFPDEATARDSLFEDAAERTFQAVTFFEGSVAGLSEGATVRYRGIRVGEVENLSVIVEDDEQVSDVRLRTTLSLRPNKLGLPPGTDDAQIIEFLSARVAEGLRARVASDGLLGGNLVIELAELPDMNTVVLRRDEDGTPILPDAPAQTSSFAASAEGVFERINALPVEEMLESVIALLDNVNRVVGAEAMQTLPDRTVALLDDTRAIIASDDLRLAVGDLRRTSADIQKIVGDVANSQAVENLVSALERADQIASGLEDTSTRLPDLTQGLSDLVAKADALPLDALVASATDFVQTADAFFGADEAKDVPVALSGALEEVRQVLAALREGDAVSNLNTTLANADQAAAAISQAAADLPALSSQLNQTLASLNALAAAYGGRSRFNDDTLATLREVQEAAEAVSSLARAIERNPNSLLIGR</sequence>
<evidence type="ECO:0000256" key="7">
    <source>
        <dbReference type="SAM" id="Phobius"/>
    </source>
</evidence>
<evidence type="ECO:0000313" key="10">
    <source>
        <dbReference type="Proteomes" id="UP000436822"/>
    </source>
</evidence>
<evidence type="ECO:0000259" key="8">
    <source>
        <dbReference type="Pfam" id="PF02470"/>
    </source>
</evidence>
<keyword evidence="5 7" id="KW-1133">Transmembrane helix</keyword>
<feature type="domain" description="Mce/MlaD" evidence="8">
    <location>
        <begin position="51"/>
        <end position="138"/>
    </location>
</feature>
<protein>
    <submittedName>
        <fullName evidence="9">Paraquat-inducible protein B</fullName>
    </submittedName>
</protein>
<evidence type="ECO:0000313" key="9">
    <source>
        <dbReference type="EMBL" id="GFE66073.1"/>
    </source>
</evidence>
<dbReference type="AlphaFoldDB" id="A0A6N6JI83"/>
<comment type="subcellular location">
    <subcellularLocation>
        <location evidence="1">Cell inner membrane</location>
    </subcellularLocation>
</comment>
<gene>
    <name evidence="9" type="primary">pqiB</name>
    <name evidence="9" type="ORF">KIN_31470</name>
</gene>
<proteinExistence type="predicted"/>
<keyword evidence="3" id="KW-0997">Cell inner membrane</keyword>
<evidence type="ECO:0000256" key="4">
    <source>
        <dbReference type="ARBA" id="ARBA00022692"/>
    </source>
</evidence>
<dbReference type="Pfam" id="PF02470">
    <property type="entry name" value="MlaD"/>
    <property type="match status" value="2"/>
</dbReference>
<evidence type="ECO:0000256" key="5">
    <source>
        <dbReference type="ARBA" id="ARBA00022989"/>
    </source>
</evidence>
<comment type="caution">
    <text evidence="9">The sequence shown here is derived from an EMBL/GenBank/DDBJ whole genome shotgun (WGS) entry which is preliminary data.</text>
</comment>
<evidence type="ECO:0000256" key="3">
    <source>
        <dbReference type="ARBA" id="ARBA00022519"/>
    </source>
</evidence>
<dbReference type="Proteomes" id="UP000436822">
    <property type="component" value="Unassembled WGS sequence"/>
</dbReference>
<evidence type="ECO:0000256" key="6">
    <source>
        <dbReference type="ARBA" id="ARBA00023136"/>
    </source>
</evidence>
<dbReference type="PANTHER" id="PTHR30462:SF0">
    <property type="entry name" value="INTERMEMBRANE TRANSPORT PROTEIN YEBT"/>
    <property type="match status" value="1"/>
</dbReference>
<accession>A0A6N6JI83</accession>
<name>A0A6N6JI83_9RHOB</name>
<dbReference type="InterPro" id="IPR051800">
    <property type="entry name" value="PqiA-PqiB_transport"/>
</dbReference>
<organism evidence="9 10">
    <name type="scientific">Litoreibacter roseus</name>
    <dbReference type="NCBI Taxonomy" id="2601869"/>
    <lineage>
        <taxon>Bacteria</taxon>
        <taxon>Pseudomonadati</taxon>
        <taxon>Pseudomonadota</taxon>
        <taxon>Alphaproteobacteria</taxon>
        <taxon>Rhodobacterales</taxon>
        <taxon>Roseobacteraceae</taxon>
        <taxon>Litoreibacter</taxon>
    </lineage>
</organism>
<dbReference type="GO" id="GO:0005886">
    <property type="term" value="C:plasma membrane"/>
    <property type="evidence" value="ECO:0007669"/>
    <property type="project" value="UniProtKB-SubCell"/>
</dbReference>
<dbReference type="PANTHER" id="PTHR30462">
    <property type="entry name" value="INTERMEMBRANE TRANSPORT PROTEIN PQIB-RELATED"/>
    <property type="match status" value="1"/>
</dbReference>
<dbReference type="RefSeq" id="WP_159808738.1">
    <property type="nucleotide sequence ID" value="NZ_BLJE01000003.1"/>
</dbReference>
<dbReference type="OrthoDB" id="9806984at2"/>
<keyword evidence="2" id="KW-1003">Cell membrane</keyword>
<reference evidence="9 10" key="1">
    <citation type="submission" date="2019-12" db="EMBL/GenBank/DDBJ databases">
        <title>Litoreibacter badius sp. nov., a novel bacteriochlorophyll a-containing bacterium in the genus Litoreibacter.</title>
        <authorList>
            <person name="Kanamuro M."/>
            <person name="Takabe Y."/>
            <person name="Mori K."/>
            <person name="Takaichi S."/>
            <person name="Hanada S."/>
        </authorList>
    </citation>
    <scope>NUCLEOTIDE SEQUENCE [LARGE SCALE GENOMIC DNA]</scope>
    <source>
        <strain evidence="9 10">K6</strain>
    </source>
</reference>
<evidence type="ECO:0000256" key="2">
    <source>
        <dbReference type="ARBA" id="ARBA00022475"/>
    </source>
</evidence>
<evidence type="ECO:0000256" key="1">
    <source>
        <dbReference type="ARBA" id="ARBA00004533"/>
    </source>
</evidence>
<dbReference type="InterPro" id="IPR003399">
    <property type="entry name" value="Mce/MlaD"/>
</dbReference>
<keyword evidence="6 7" id="KW-0472">Membrane</keyword>
<feature type="transmembrane region" description="Helical" evidence="7">
    <location>
        <begin position="28"/>
        <end position="47"/>
    </location>
</feature>
<keyword evidence="10" id="KW-1185">Reference proteome</keyword>
<keyword evidence="4 7" id="KW-0812">Transmembrane</keyword>
<dbReference type="EMBL" id="BLJE01000003">
    <property type="protein sequence ID" value="GFE66073.1"/>
    <property type="molecule type" value="Genomic_DNA"/>
</dbReference>